<keyword evidence="3" id="KW-1185">Reference proteome</keyword>
<dbReference type="EMBL" id="MCFJ01000008">
    <property type="protein sequence ID" value="ORY62954.1"/>
    <property type="molecule type" value="Genomic_DNA"/>
</dbReference>
<dbReference type="Proteomes" id="UP000193689">
    <property type="component" value="Unassembled WGS sequence"/>
</dbReference>
<dbReference type="AlphaFoldDB" id="A0A1Y2DUZ9"/>
<dbReference type="GeneID" id="63772393"/>
<protein>
    <submittedName>
        <fullName evidence="2">Uncharacterized protein</fullName>
    </submittedName>
</protein>
<sequence length="152" mass="17193">MAKATPSADSKGKGRGKPAPLEGVEKALPTRPGTSGTEHLLITNRRQASEQFVKAQRAEKAYRAKKHASLAKYNYADTKGHFKESFTHCGLGMKGLVSVIRAVPYLIRDKREKRRQKAELAKRQRDLERKKKLEEELARQEVDDDADEEHPE</sequence>
<accession>A0A1Y2DUZ9</accession>
<feature type="compositionally biased region" description="Basic and acidic residues" evidence="1">
    <location>
        <begin position="117"/>
        <end position="141"/>
    </location>
</feature>
<reference evidence="2 3" key="1">
    <citation type="submission" date="2016-07" db="EMBL/GenBank/DDBJ databases">
        <title>Pervasive Adenine N6-methylation of Active Genes in Fungi.</title>
        <authorList>
            <consortium name="DOE Joint Genome Institute"/>
            <person name="Mondo S.J."/>
            <person name="Dannebaum R.O."/>
            <person name="Kuo R.C."/>
            <person name="Labutti K."/>
            <person name="Haridas S."/>
            <person name="Kuo A."/>
            <person name="Salamov A."/>
            <person name="Ahrendt S.R."/>
            <person name="Lipzen A."/>
            <person name="Sullivan W."/>
            <person name="Andreopoulos W.B."/>
            <person name="Clum A."/>
            <person name="Lindquist E."/>
            <person name="Daum C."/>
            <person name="Ramamoorthy G.K."/>
            <person name="Gryganskyi A."/>
            <person name="Culley D."/>
            <person name="Magnuson J.K."/>
            <person name="James T.Y."/>
            <person name="O'Malley M.A."/>
            <person name="Stajich J.E."/>
            <person name="Spatafora J.W."/>
            <person name="Visel A."/>
            <person name="Grigoriev I.V."/>
        </authorList>
    </citation>
    <scope>NUCLEOTIDE SEQUENCE [LARGE SCALE GENOMIC DNA]</scope>
    <source>
        <strain evidence="2 3">CBS 129021</strain>
    </source>
</reference>
<evidence type="ECO:0000256" key="1">
    <source>
        <dbReference type="SAM" id="MobiDB-lite"/>
    </source>
</evidence>
<evidence type="ECO:0000313" key="2">
    <source>
        <dbReference type="EMBL" id="ORY62954.1"/>
    </source>
</evidence>
<comment type="caution">
    <text evidence="2">The sequence shown here is derived from an EMBL/GenBank/DDBJ whole genome shotgun (WGS) entry which is preliminary data.</text>
</comment>
<evidence type="ECO:0000313" key="3">
    <source>
        <dbReference type="Proteomes" id="UP000193689"/>
    </source>
</evidence>
<dbReference type="OrthoDB" id="4771937at2759"/>
<dbReference type="RefSeq" id="XP_040714611.1">
    <property type="nucleotide sequence ID" value="XM_040856181.1"/>
</dbReference>
<feature type="region of interest" description="Disordered" evidence="1">
    <location>
        <begin position="1"/>
        <end position="47"/>
    </location>
</feature>
<name>A0A1Y2DUZ9_9PEZI</name>
<organism evidence="2 3">
    <name type="scientific">Pseudomassariella vexata</name>
    <dbReference type="NCBI Taxonomy" id="1141098"/>
    <lineage>
        <taxon>Eukaryota</taxon>
        <taxon>Fungi</taxon>
        <taxon>Dikarya</taxon>
        <taxon>Ascomycota</taxon>
        <taxon>Pezizomycotina</taxon>
        <taxon>Sordariomycetes</taxon>
        <taxon>Xylariomycetidae</taxon>
        <taxon>Amphisphaeriales</taxon>
        <taxon>Pseudomassariaceae</taxon>
        <taxon>Pseudomassariella</taxon>
    </lineage>
</organism>
<feature type="region of interest" description="Disordered" evidence="1">
    <location>
        <begin position="112"/>
        <end position="152"/>
    </location>
</feature>
<proteinExistence type="predicted"/>
<gene>
    <name evidence="2" type="ORF">BCR38DRAFT_345436</name>
</gene>
<dbReference type="InParanoid" id="A0A1Y2DUZ9"/>
<feature type="compositionally biased region" description="Acidic residues" evidence="1">
    <location>
        <begin position="142"/>
        <end position="152"/>
    </location>
</feature>